<feature type="domain" description="Extensin-like C-terminal" evidence="1">
    <location>
        <begin position="6"/>
        <end position="47"/>
    </location>
</feature>
<proteinExistence type="predicted"/>
<organism evidence="2 3">
    <name type="scientific">Mesorhizobium ventifaucium</name>
    <dbReference type="NCBI Taxonomy" id="666020"/>
    <lineage>
        <taxon>Bacteria</taxon>
        <taxon>Pseudomonadati</taxon>
        <taxon>Pseudomonadota</taxon>
        <taxon>Alphaproteobacteria</taxon>
        <taxon>Hyphomicrobiales</taxon>
        <taxon>Phyllobacteriaceae</taxon>
        <taxon>Mesorhizobium</taxon>
    </lineage>
</organism>
<dbReference type="InterPro" id="IPR009683">
    <property type="entry name" value="Extensin-like_C"/>
</dbReference>
<reference evidence="2" key="1">
    <citation type="submission" date="2022-03" db="EMBL/GenBank/DDBJ databases">
        <authorList>
            <person name="Brunel B."/>
        </authorList>
    </citation>
    <scope>NUCLEOTIDE SEQUENCE</scope>
    <source>
        <strain evidence="2">STM4922sample</strain>
    </source>
</reference>
<evidence type="ECO:0000259" key="1">
    <source>
        <dbReference type="Pfam" id="PF06904"/>
    </source>
</evidence>
<dbReference type="Pfam" id="PF06904">
    <property type="entry name" value="Extensin-like_C"/>
    <property type="match status" value="1"/>
</dbReference>
<accession>A0ABN8K712</accession>
<evidence type="ECO:0000313" key="3">
    <source>
        <dbReference type="Proteomes" id="UP001152604"/>
    </source>
</evidence>
<gene>
    <name evidence="2" type="ORF">MES4922_40212</name>
</gene>
<protein>
    <recommendedName>
        <fullName evidence="1">Extensin-like C-terminal domain-containing protein</fullName>
    </recommendedName>
</protein>
<name>A0ABN8K712_9HYPH</name>
<evidence type="ECO:0000313" key="2">
    <source>
        <dbReference type="EMBL" id="CAH2405381.1"/>
    </source>
</evidence>
<sequence length="114" mass="12223">MACSLEHAYGNALDVAGFGLADGRHIDVRADVPEADAKFLDAVRKAAYGQRPCSDRVAIPNTRYTSTSISSHAATARLSANRRRDRAAAAGQCIDYVGAAVELPFRLLRSVKSM</sequence>
<dbReference type="Proteomes" id="UP001152604">
    <property type="component" value="Unassembled WGS sequence"/>
</dbReference>
<comment type="caution">
    <text evidence="2">The sequence shown here is derived from an EMBL/GenBank/DDBJ whole genome shotgun (WGS) entry which is preliminary data.</text>
</comment>
<keyword evidence="3" id="KW-1185">Reference proteome</keyword>
<dbReference type="EMBL" id="CAKXZS010000034">
    <property type="protein sequence ID" value="CAH2405381.1"/>
    <property type="molecule type" value="Genomic_DNA"/>
</dbReference>